<evidence type="ECO:0000313" key="3">
    <source>
        <dbReference type="Proteomes" id="UP000175989"/>
    </source>
</evidence>
<reference evidence="3" key="1">
    <citation type="journal article" date="2016" name="Front. Microbiol.">
        <title>Molecular Keys to the Janthinobacterium and Duganella spp. Interaction with the Plant Pathogen Fusarium graminearum.</title>
        <authorList>
            <person name="Haack F.S."/>
            <person name="Poehlein A."/>
            <person name="Kroger C."/>
            <person name="Voigt C.A."/>
            <person name="Piepenbring M."/>
            <person name="Bode H.B."/>
            <person name="Daniel R."/>
            <person name="Schafer W."/>
            <person name="Streit W.R."/>
        </authorList>
    </citation>
    <scope>NUCLEOTIDE SEQUENCE [LARGE SCALE GENOMIC DNA]</scope>
    <source>
        <strain evidence="3">T54</strain>
    </source>
</reference>
<feature type="region of interest" description="Disordered" evidence="1">
    <location>
        <begin position="99"/>
        <end position="126"/>
    </location>
</feature>
<keyword evidence="3" id="KW-1185">Reference proteome</keyword>
<feature type="compositionally biased region" description="Low complexity" evidence="1">
    <location>
        <begin position="99"/>
        <end position="110"/>
    </location>
</feature>
<dbReference type="RefSeq" id="WP_070246067.1">
    <property type="nucleotide sequence ID" value="NZ_LROM01000032.1"/>
</dbReference>
<proteinExistence type="predicted"/>
<accession>A0A1E7X6V2</accession>
<dbReference type="OrthoDB" id="8781669at2"/>
<sequence>MHPFLSQRRHISVILCFSIMLNLLWPALGQATVAPGLDAIGAEICSARGTVYSSPASQHQPPGPTAGHHLKHCALCASLAAAPPPAPFTLRTALTATAPGPAAGYTAPTPHRSWPDARPRAPPSLA</sequence>
<comment type="caution">
    <text evidence="2">The sequence shown here is derived from an EMBL/GenBank/DDBJ whole genome shotgun (WGS) entry which is preliminary data.</text>
</comment>
<dbReference type="AlphaFoldDB" id="A0A1E7X6V2"/>
<evidence type="ECO:0000313" key="2">
    <source>
        <dbReference type="EMBL" id="OFA08854.1"/>
    </source>
</evidence>
<dbReference type="Pfam" id="PF11162">
    <property type="entry name" value="DUF2946"/>
    <property type="match status" value="1"/>
</dbReference>
<name>A0A1E7X6V2_9BURK</name>
<dbReference type="Proteomes" id="UP000175989">
    <property type="component" value="Unassembled WGS sequence"/>
</dbReference>
<gene>
    <name evidence="2" type="ORF">DUPY_04420</name>
</gene>
<protein>
    <recommendedName>
        <fullName evidence="4">DUF2946 domain-containing protein</fullName>
    </recommendedName>
</protein>
<dbReference type="InterPro" id="IPR021333">
    <property type="entry name" value="DUF2946"/>
</dbReference>
<dbReference type="EMBL" id="LROM01000032">
    <property type="protein sequence ID" value="OFA08854.1"/>
    <property type="molecule type" value="Genomic_DNA"/>
</dbReference>
<evidence type="ECO:0000256" key="1">
    <source>
        <dbReference type="SAM" id="MobiDB-lite"/>
    </source>
</evidence>
<evidence type="ECO:0008006" key="4">
    <source>
        <dbReference type="Google" id="ProtNLM"/>
    </source>
</evidence>
<organism evidence="2 3">
    <name type="scientific">Duganella phyllosphaerae</name>
    <dbReference type="NCBI Taxonomy" id="762836"/>
    <lineage>
        <taxon>Bacteria</taxon>
        <taxon>Pseudomonadati</taxon>
        <taxon>Pseudomonadota</taxon>
        <taxon>Betaproteobacteria</taxon>
        <taxon>Burkholderiales</taxon>
        <taxon>Oxalobacteraceae</taxon>
        <taxon>Telluria group</taxon>
        <taxon>Duganella</taxon>
    </lineage>
</organism>